<dbReference type="AlphaFoldDB" id="A0A8J2PCG3"/>
<keyword evidence="2" id="KW-1185">Reference proteome</keyword>
<sequence length="59" mass="6885">YKKLTPSLDLSPICSGVLSEVNEARCTKSPNKMMKYKLYLKFQFGLAPFHMGLKIWIRY</sequence>
<evidence type="ECO:0000313" key="1">
    <source>
        <dbReference type="EMBL" id="CAG7731886.1"/>
    </source>
</evidence>
<name>A0A8J2PCG3_9HEXA</name>
<accession>A0A8J2PCG3</accession>
<dbReference type="EMBL" id="CAJVCH010220945">
    <property type="protein sequence ID" value="CAG7731886.1"/>
    <property type="molecule type" value="Genomic_DNA"/>
</dbReference>
<comment type="caution">
    <text evidence="1">The sequence shown here is derived from an EMBL/GenBank/DDBJ whole genome shotgun (WGS) entry which is preliminary data.</text>
</comment>
<feature type="non-terminal residue" evidence="1">
    <location>
        <position position="1"/>
    </location>
</feature>
<organism evidence="1 2">
    <name type="scientific">Allacma fusca</name>
    <dbReference type="NCBI Taxonomy" id="39272"/>
    <lineage>
        <taxon>Eukaryota</taxon>
        <taxon>Metazoa</taxon>
        <taxon>Ecdysozoa</taxon>
        <taxon>Arthropoda</taxon>
        <taxon>Hexapoda</taxon>
        <taxon>Collembola</taxon>
        <taxon>Symphypleona</taxon>
        <taxon>Sminthuridae</taxon>
        <taxon>Allacma</taxon>
    </lineage>
</organism>
<evidence type="ECO:0000313" key="2">
    <source>
        <dbReference type="Proteomes" id="UP000708208"/>
    </source>
</evidence>
<proteinExistence type="predicted"/>
<protein>
    <submittedName>
        <fullName evidence="1">Uncharacterized protein</fullName>
    </submittedName>
</protein>
<reference evidence="1" key="1">
    <citation type="submission" date="2021-06" db="EMBL/GenBank/DDBJ databases">
        <authorList>
            <person name="Hodson N. C."/>
            <person name="Mongue J. A."/>
            <person name="Jaron S. K."/>
        </authorList>
    </citation>
    <scope>NUCLEOTIDE SEQUENCE</scope>
</reference>
<gene>
    <name evidence="1" type="ORF">AFUS01_LOCUS20443</name>
</gene>
<dbReference type="Proteomes" id="UP000708208">
    <property type="component" value="Unassembled WGS sequence"/>
</dbReference>